<keyword evidence="7" id="KW-0862">Zinc</keyword>
<evidence type="ECO:0000256" key="8">
    <source>
        <dbReference type="ARBA" id="ARBA00047989"/>
    </source>
</evidence>
<organism evidence="12 13">
    <name type="scientific">Candidatus Egerieisoma faecipullorum</name>
    <dbReference type="NCBI Taxonomy" id="2840963"/>
    <lineage>
        <taxon>Bacteria</taxon>
        <taxon>Bacillati</taxon>
        <taxon>Bacillota</taxon>
        <taxon>Clostridia</taxon>
        <taxon>Eubacteriales</taxon>
        <taxon>Clostridiaceae</taxon>
        <taxon>Clostridiaceae incertae sedis</taxon>
        <taxon>Candidatus Egerieisoma</taxon>
    </lineage>
</organism>
<dbReference type="SUPFAM" id="SSF64438">
    <property type="entry name" value="CNF1/YfiH-like putative cysteine hydrolases"/>
    <property type="match status" value="1"/>
</dbReference>
<reference evidence="12" key="1">
    <citation type="submission" date="2020-10" db="EMBL/GenBank/DDBJ databases">
        <authorList>
            <person name="Gilroy R."/>
        </authorList>
    </citation>
    <scope>NUCLEOTIDE SEQUENCE</scope>
    <source>
        <strain evidence="12">CHK195-4489</strain>
    </source>
</reference>
<dbReference type="InterPro" id="IPR011324">
    <property type="entry name" value="Cytotoxic_necrot_fac-like_cat"/>
</dbReference>
<keyword evidence="6" id="KW-0378">Hydrolase</keyword>
<comment type="similarity">
    <text evidence="3 11">Belongs to the purine nucleoside phosphorylase YfiH/LACC1 family.</text>
</comment>
<evidence type="ECO:0000313" key="13">
    <source>
        <dbReference type="Proteomes" id="UP000824089"/>
    </source>
</evidence>
<reference evidence="12" key="2">
    <citation type="journal article" date="2021" name="PeerJ">
        <title>Extensive microbial diversity within the chicken gut microbiome revealed by metagenomics and culture.</title>
        <authorList>
            <person name="Gilroy R."/>
            <person name="Ravi A."/>
            <person name="Getino M."/>
            <person name="Pursley I."/>
            <person name="Horton D.L."/>
            <person name="Alikhan N.F."/>
            <person name="Baker D."/>
            <person name="Gharbi K."/>
            <person name="Hall N."/>
            <person name="Watson M."/>
            <person name="Adriaenssens E.M."/>
            <person name="Foster-Nyarko E."/>
            <person name="Jarju S."/>
            <person name="Secka A."/>
            <person name="Antonio M."/>
            <person name="Oren A."/>
            <person name="Chaudhuri R.R."/>
            <person name="La Ragione R."/>
            <person name="Hildebrand F."/>
            <person name="Pallen M.J."/>
        </authorList>
    </citation>
    <scope>NUCLEOTIDE SEQUENCE</scope>
    <source>
        <strain evidence="12">CHK195-4489</strain>
    </source>
</reference>
<comment type="catalytic activity">
    <reaction evidence="8">
        <text>adenosine + H2O + H(+) = inosine + NH4(+)</text>
        <dbReference type="Rhea" id="RHEA:24408"/>
        <dbReference type="ChEBI" id="CHEBI:15377"/>
        <dbReference type="ChEBI" id="CHEBI:15378"/>
        <dbReference type="ChEBI" id="CHEBI:16335"/>
        <dbReference type="ChEBI" id="CHEBI:17596"/>
        <dbReference type="ChEBI" id="CHEBI:28938"/>
        <dbReference type="EC" id="3.5.4.4"/>
    </reaction>
    <physiologicalReaction direction="left-to-right" evidence="8">
        <dbReference type="Rhea" id="RHEA:24409"/>
    </physiologicalReaction>
</comment>
<dbReference type="AlphaFoldDB" id="A0A9D1I924"/>
<evidence type="ECO:0000256" key="11">
    <source>
        <dbReference type="RuleBase" id="RU361274"/>
    </source>
</evidence>
<name>A0A9D1I924_9CLOT</name>
<dbReference type="NCBIfam" id="TIGR00726">
    <property type="entry name" value="peptidoglycan editing factor PgeF"/>
    <property type="match status" value="1"/>
</dbReference>
<evidence type="ECO:0000256" key="2">
    <source>
        <dbReference type="ARBA" id="ARBA00003215"/>
    </source>
</evidence>
<dbReference type="GO" id="GO:0005507">
    <property type="term" value="F:copper ion binding"/>
    <property type="evidence" value="ECO:0007669"/>
    <property type="project" value="TreeGrafter"/>
</dbReference>
<dbReference type="CDD" id="cd16833">
    <property type="entry name" value="YfiH"/>
    <property type="match status" value="1"/>
</dbReference>
<comment type="caution">
    <text evidence="12">The sequence shown here is derived from an EMBL/GenBank/DDBJ whole genome shotgun (WGS) entry which is preliminary data.</text>
</comment>
<dbReference type="GO" id="GO:0016787">
    <property type="term" value="F:hydrolase activity"/>
    <property type="evidence" value="ECO:0007669"/>
    <property type="project" value="UniProtKB-KW"/>
</dbReference>
<dbReference type="InterPro" id="IPR038371">
    <property type="entry name" value="Cu_polyphenol_OxRdtase_sf"/>
</dbReference>
<comment type="catalytic activity">
    <reaction evidence="9">
        <text>adenosine + phosphate = alpha-D-ribose 1-phosphate + adenine</text>
        <dbReference type="Rhea" id="RHEA:27642"/>
        <dbReference type="ChEBI" id="CHEBI:16335"/>
        <dbReference type="ChEBI" id="CHEBI:16708"/>
        <dbReference type="ChEBI" id="CHEBI:43474"/>
        <dbReference type="ChEBI" id="CHEBI:57720"/>
        <dbReference type="EC" id="2.4.2.1"/>
    </reaction>
    <physiologicalReaction direction="left-to-right" evidence="9">
        <dbReference type="Rhea" id="RHEA:27643"/>
    </physiologicalReaction>
</comment>
<dbReference type="Pfam" id="PF02578">
    <property type="entry name" value="Cu-oxidase_4"/>
    <property type="match status" value="1"/>
</dbReference>
<dbReference type="PANTHER" id="PTHR30616">
    <property type="entry name" value="UNCHARACTERIZED PROTEIN YFIH"/>
    <property type="match status" value="1"/>
</dbReference>
<evidence type="ECO:0000256" key="7">
    <source>
        <dbReference type="ARBA" id="ARBA00022833"/>
    </source>
</evidence>
<dbReference type="Gene3D" id="3.60.140.10">
    <property type="entry name" value="CNF1/YfiH-like putative cysteine hydrolases"/>
    <property type="match status" value="1"/>
</dbReference>
<comment type="function">
    <text evidence="2">Purine nucleoside enzyme that catalyzes the phosphorolysis of adenosine and inosine nucleosides, yielding D-ribose 1-phosphate and the respective free bases, adenine and hypoxanthine. Also catalyzes the phosphorolysis of S-methyl-5'-thioadenosine into adenine and S-methyl-5-thio-alpha-D-ribose 1-phosphate. Also has adenosine deaminase activity.</text>
</comment>
<evidence type="ECO:0000256" key="10">
    <source>
        <dbReference type="ARBA" id="ARBA00049893"/>
    </source>
</evidence>
<dbReference type="GO" id="GO:0017061">
    <property type="term" value="F:S-methyl-5-thioadenosine phosphorylase activity"/>
    <property type="evidence" value="ECO:0007669"/>
    <property type="project" value="UniProtKB-EC"/>
</dbReference>
<evidence type="ECO:0000256" key="5">
    <source>
        <dbReference type="ARBA" id="ARBA00022723"/>
    </source>
</evidence>
<dbReference type="EMBL" id="DVMM01000052">
    <property type="protein sequence ID" value="HIU29155.1"/>
    <property type="molecule type" value="Genomic_DNA"/>
</dbReference>
<gene>
    <name evidence="12" type="primary">pgeF</name>
    <name evidence="12" type="ORF">IAD50_02535</name>
</gene>
<evidence type="ECO:0000313" key="12">
    <source>
        <dbReference type="EMBL" id="HIU29155.1"/>
    </source>
</evidence>
<protein>
    <recommendedName>
        <fullName evidence="11">Purine nucleoside phosphorylase</fullName>
    </recommendedName>
</protein>
<dbReference type="Proteomes" id="UP000824089">
    <property type="component" value="Unassembled WGS sequence"/>
</dbReference>
<comment type="catalytic activity">
    <reaction evidence="1">
        <text>inosine + phosphate = alpha-D-ribose 1-phosphate + hypoxanthine</text>
        <dbReference type="Rhea" id="RHEA:27646"/>
        <dbReference type="ChEBI" id="CHEBI:17368"/>
        <dbReference type="ChEBI" id="CHEBI:17596"/>
        <dbReference type="ChEBI" id="CHEBI:43474"/>
        <dbReference type="ChEBI" id="CHEBI:57720"/>
        <dbReference type="EC" id="2.4.2.1"/>
    </reaction>
    <physiologicalReaction direction="left-to-right" evidence="1">
        <dbReference type="Rhea" id="RHEA:27647"/>
    </physiologicalReaction>
</comment>
<evidence type="ECO:0000256" key="3">
    <source>
        <dbReference type="ARBA" id="ARBA00007353"/>
    </source>
</evidence>
<evidence type="ECO:0000256" key="6">
    <source>
        <dbReference type="ARBA" id="ARBA00022801"/>
    </source>
</evidence>
<accession>A0A9D1I924</accession>
<keyword evidence="4" id="KW-0808">Transferase</keyword>
<sequence length="270" mass="29556">MQALSLLQYDILKDVPHCFTTRLGGVSKGGQSSLNLSFSREPSRKNVLENYRRVSEALGVAFEGMTHVPQHHGDHVLVVTEKETGSGITKPYPDGAEAYGYDAMITDVPGTVLCTLHADCVPVLLYDPQNNAVGAVHSGWRGTVLKIAAKTVEKMECVYGTLPSELRAVIGPSIGMDCFETDDDVYEALQESFGLFPEGGDLFYRKGKKYHISVSGFVYRTLLEAGLLAQNIFYDTRCTFADEKLFFSHRRDRGDTGAMAAVISVRSGSV</sequence>
<comment type="catalytic activity">
    <reaction evidence="10">
        <text>S-methyl-5'-thioadenosine + phosphate = 5-(methylsulfanyl)-alpha-D-ribose 1-phosphate + adenine</text>
        <dbReference type="Rhea" id="RHEA:11852"/>
        <dbReference type="ChEBI" id="CHEBI:16708"/>
        <dbReference type="ChEBI" id="CHEBI:17509"/>
        <dbReference type="ChEBI" id="CHEBI:43474"/>
        <dbReference type="ChEBI" id="CHEBI:58533"/>
        <dbReference type="EC" id="2.4.2.28"/>
    </reaction>
    <physiologicalReaction direction="left-to-right" evidence="10">
        <dbReference type="Rhea" id="RHEA:11853"/>
    </physiologicalReaction>
</comment>
<dbReference type="InterPro" id="IPR003730">
    <property type="entry name" value="Cu_polyphenol_OxRdtase"/>
</dbReference>
<keyword evidence="5" id="KW-0479">Metal-binding</keyword>
<dbReference type="PANTHER" id="PTHR30616:SF2">
    <property type="entry name" value="PURINE NUCLEOSIDE PHOSPHORYLASE LACC1"/>
    <property type="match status" value="1"/>
</dbReference>
<proteinExistence type="inferred from homology"/>
<evidence type="ECO:0000256" key="9">
    <source>
        <dbReference type="ARBA" id="ARBA00048968"/>
    </source>
</evidence>
<evidence type="ECO:0000256" key="1">
    <source>
        <dbReference type="ARBA" id="ARBA00000553"/>
    </source>
</evidence>
<evidence type="ECO:0000256" key="4">
    <source>
        <dbReference type="ARBA" id="ARBA00022679"/>
    </source>
</evidence>